<reference evidence="2 3" key="1">
    <citation type="journal article" date="2018" name="Nat. Genet.">
        <title>The Rosa genome provides new insights in the design of modern roses.</title>
        <authorList>
            <person name="Bendahmane M."/>
        </authorList>
    </citation>
    <scope>NUCLEOTIDE SEQUENCE [LARGE SCALE GENOMIC DNA]</scope>
    <source>
        <strain evidence="3">cv. Old Blush</strain>
    </source>
</reference>
<dbReference type="EC" id="2.7.7.49" evidence="2"/>
<name>A0A2P6P2E9_ROSCH</name>
<dbReference type="InterPro" id="IPR013103">
    <property type="entry name" value="RVT_2"/>
</dbReference>
<protein>
    <submittedName>
        <fullName evidence="2">Putative RNA-directed DNA polymerase</fullName>
        <ecNumber evidence="2">2.7.7.49</ecNumber>
    </submittedName>
</protein>
<keyword evidence="2" id="KW-0548">Nucleotidyltransferase</keyword>
<dbReference type="PANTHER" id="PTHR11439">
    <property type="entry name" value="GAG-POL-RELATED RETROTRANSPOSON"/>
    <property type="match status" value="1"/>
</dbReference>
<dbReference type="PANTHER" id="PTHR11439:SF450">
    <property type="entry name" value="REVERSE TRANSCRIPTASE TY1_COPIA-TYPE DOMAIN-CONTAINING PROTEIN"/>
    <property type="match status" value="1"/>
</dbReference>
<evidence type="ECO:0000313" key="3">
    <source>
        <dbReference type="Proteomes" id="UP000238479"/>
    </source>
</evidence>
<evidence type="ECO:0000313" key="2">
    <source>
        <dbReference type="EMBL" id="PRQ16098.1"/>
    </source>
</evidence>
<sequence length="372" mass="41758">MRTFLLSIGFVQSIADSSLFIYRQGVHTIYFLLYVDDIVVTGSNDQLMQSFIDTLGRGFDIKDLGPLHYFLGLQVTPHSHGLHINQIKYAHDLLSKHDLLLSKPVSTPMSAKSDLHATDSIVLDNPTTFRELVGSLQYLTITRPDIAFAVNTISQFMSQPRVSHLVAVKRILRYIKGTLGHGLLFTPQHQPVTLSAYSDADWAGCPITRRSTSGYLVYLGSNLISWCSKKQPTIARSSAESEYRSLAHASAETTWLGYLLYELGARIQFPILLHCDNLSATYMASNPVFHARTKHIELDYHYVREKVARGSHRVCFIPSKDQPADLLTKPLHKSRHLLFSDKLVRPGPPSLRGAVRENQSSHPIIPRISSIK</sequence>
<proteinExistence type="predicted"/>
<gene>
    <name evidence="2" type="ORF">RchiOBHm_Chr7g0180521</name>
</gene>
<dbReference type="SUPFAM" id="SSF56672">
    <property type="entry name" value="DNA/RNA polymerases"/>
    <property type="match status" value="1"/>
</dbReference>
<dbReference type="CDD" id="cd09272">
    <property type="entry name" value="RNase_HI_RT_Ty1"/>
    <property type="match status" value="1"/>
</dbReference>
<dbReference type="STRING" id="74649.A0A2P6P2E9"/>
<evidence type="ECO:0000259" key="1">
    <source>
        <dbReference type="Pfam" id="PF07727"/>
    </source>
</evidence>
<dbReference type="InterPro" id="IPR043502">
    <property type="entry name" value="DNA/RNA_pol_sf"/>
</dbReference>
<keyword evidence="3" id="KW-1185">Reference proteome</keyword>
<feature type="domain" description="Reverse transcriptase Ty1/copia-type" evidence="1">
    <location>
        <begin position="3"/>
        <end position="110"/>
    </location>
</feature>
<dbReference type="EMBL" id="PDCK01000045">
    <property type="protein sequence ID" value="PRQ16098.1"/>
    <property type="molecule type" value="Genomic_DNA"/>
</dbReference>
<keyword evidence="2" id="KW-0808">Transferase</keyword>
<dbReference type="GO" id="GO:0003964">
    <property type="term" value="F:RNA-directed DNA polymerase activity"/>
    <property type="evidence" value="ECO:0007669"/>
    <property type="project" value="UniProtKB-KW"/>
</dbReference>
<dbReference type="Gramene" id="PRQ16098">
    <property type="protein sequence ID" value="PRQ16098"/>
    <property type="gene ID" value="RchiOBHm_Chr7g0180521"/>
</dbReference>
<dbReference type="Proteomes" id="UP000238479">
    <property type="component" value="Chromosome 7"/>
</dbReference>
<dbReference type="AlphaFoldDB" id="A0A2P6P2E9"/>
<comment type="caution">
    <text evidence="2">The sequence shown here is derived from an EMBL/GenBank/DDBJ whole genome shotgun (WGS) entry which is preliminary data.</text>
</comment>
<organism evidence="2 3">
    <name type="scientific">Rosa chinensis</name>
    <name type="common">China rose</name>
    <dbReference type="NCBI Taxonomy" id="74649"/>
    <lineage>
        <taxon>Eukaryota</taxon>
        <taxon>Viridiplantae</taxon>
        <taxon>Streptophyta</taxon>
        <taxon>Embryophyta</taxon>
        <taxon>Tracheophyta</taxon>
        <taxon>Spermatophyta</taxon>
        <taxon>Magnoliopsida</taxon>
        <taxon>eudicotyledons</taxon>
        <taxon>Gunneridae</taxon>
        <taxon>Pentapetalae</taxon>
        <taxon>rosids</taxon>
        <taxon>fabids</taxon>
        <taxon>Rosales</taxon>
        <taxon>Rosaceae</taxon>
        <taxon>Rosoideae</taxon>
        <taxon>Rosoideae incertae sedis</taxon>
        <taxon>Rosa</taxon>
    </lineage>
</organism>
<accession>A0A2P6P2E9</accession>
<dbReference type="Pfam" id="PF07727">
    <property type="entry name" value="RVT_2"/>
    <property type="match status" value="1"/>
</dbReference>
<dbReference type="OMA" id="CTSAAHY"/>
<keyword evidence="2" id="KW-0695">RNA-directed DNA polymerase</keyword>